<evidence type="ECO:0000313" key="2">
    <source>
        <dbReference type="Proteomes" id="UP001589894"/>
    </source>
</evidence>
<dbReference type="EMBL" id="JBHLUE010000032">
    <property type="protein sequence ID" value="MFC0568162.1"/>
    <property type="molecule type" value="Genomic_DNA"/>
</dbReference>
<reference evidence="1 2" key="1">
    <citation type="submission" date="2024-09" db="EMBL/GenBank/DDBJ databases">
        <authorList>
            <person name="Sun Q."/>
            <person name="Mori K."/>
        </authorList>
    </citation>
    <scope>NUCLEOTIDE SEQUENCE [LARGE SCALE GENOMIC DNA]</scope>
    <source>
        <strain evidence="1 2">TBRC 2205</strain>
    </source>
</reference>
<dbReference type="RefSeq" id="WP_377343614.1">
    <property type="nucleotide sequence ID" value="NZ_JBHLUE010000032.1"/>
</dbReference>
<name>A0ABV6P6Q4_9ACTN</name>
<protein>
    <submittedName>
        <fullName evidence="1">Uncharacterized protein</fullName>
    </submittedName>
</protein>
<organism evidence="1 2">
    <name type="scientific">Plantactinospora siamensis</name>
    <dbReference type="NCBI Taxonomy" id="555372"/>
    <lineage>
        <taxon>Bacteria</taxon>
        <taxon>Bacillati</taxon>
        <taxon>Actinomycetota</taxon>
        <taxon>Actinomycetes</taxon>
        <taxon>Micromonosporales</taxon>
        <taxon>Micromonosporaceae</taxon>
        <taxon>Plantactinospora</taxon>
    </lineage>
</organism>
<accession>A0ABV6P6Q4</accession>
<evidence type="ECO:0000313" key="1">
    <source>
        <dbReference type="EMBL" id="MFC0568162.1"/>
    </source>
</evidence>
<gene>
    <name evidence="1" type="ORF">ACFFHU_28965</name>
</gene>
<sequence>MRTFNPYPPATPRGGARFGRTLLRTLRTLRTLLLATATAAAAAALTLTLAGCDQPAPPPEPTPAERPAVPGADEARDQLAARVAAAGDRRVTAQYLLATAGAADRWVTVTEAADGGWRVDVAGGALSGNADISVARTADGLFQCALQSAGRPDPPVCVRVADPDGVLPAPLDPEVEHVFTDWRQALLDRAEPLAVGASRPLPGAAGSCYSVDSTSAALAPPVAEGIYCYEPDGTLTAARLKLGSLRLVGAPAAAPATVTLPAPVVAADPLPITAPTLPT</sequence>
<dbReference type="Proteomes" id="UP001589894">
    <property type="component" value="Unassembled WGS sequence"/>
</dbReference>
<keyword evidence="2" id="KW-1185">Reference proteome</keyword>
<proteinExistence type="predicted"/>
<comment type="caution">
    <text evidence="1">The sequence shown here is derived from an EMBL/GenBank/DDBJ whole genome shotgun (WGS) entry which is preliminary data.</text>
</comment>